<evidence type="ECO:0000313" key="1">
    <source>
        <dbReference type="EMBL" id="MFB9776170.1"/>
    </source>
</evidence>
<proteinExistence type="predicted"/>
<evidence type="ECO:0000313" key="2">
    <source>
        <dbReference type="Proteomes" id="UP001589707"/>
    </source>
</evidence>
<dbReference type="Proteomes" id="UP001589707">
    <property type="component" value="Unassembled WGS sequence"/>
</dbReference>
<gene>
    <name evidence="1" type="ORF">ACFFN1_07105</name>
</gene>
<dbReference type="RefSeq" id="WP_376890768.1">
    <property type="nucleotide sequence ID" value="NZ_JBHUFJ010000046.1"/>
</dbReference>
<protein>
    <submittedName>
        <fullName evidence="1">Uncharacterized protein</fullName>
    </submittedName>
</protein>
<sequence length="64" mass="7082">MNRWDFLRLKTEHQLTETATRYDMHSPLTEVTANASDVAYLDDGTGDYGISGDALTKLTKGTTS</sequence>
<comment type="caution">
    <text evidence="1">The sequence shown here is derived from an EMBL/GenBank/DDBJ whole genome shotgun (WGS) entry which is preliminary data.</text>
</comment>
<keyword evidence="2" id="KW-1185">Reference proteome</keyword>
<name>A0ABV5X149_9MICO</name>
<organism evidence="1 2">
    <name type="scientific">Brevibacterium otitidis</name>
    <dbReference type="NCBI Taxonomy" id="53364"/>
    <lineage>
        <taxon>Bacteria</taxon>
        <taxon>Bacillati</taxon>
        <taxon>Actinomycetota</taxon>
        <taxon>Actinomycetes</taxon>
        <taxon>Micrococcales</taxon>
        <taxon>Brevibacteriaceae</taxon>
        <taxon>Brevibacterium</taxon>
    </lineage>
</organism>
<reference evidence="1 2" key="1">
    <citation type="submission" date="2024-09" db="EMBL/GenBank/DDBJ databases">
        <authorList>
            <person name="Sun Q."/>
            <person name="Mori K."/>
        </authorList>
    </citation>
    <scope>NUCLEOTIDE SEQUENCE [LARGE SCALE GENOMIC DNA]</scope>
    <source>
        <strain evidence="1 2">JCM 11683</strain>
    </source>
</reference>
<dbReference type="EMBL" id="JBHMAU010000046">
    <property type="protein sequence ID" value="MFB9776170.1"/>
    <property type="molecule type" value="Genomic_DNA"/>
</dbReference>
<accession>A0ABV5X149</accession>